<evidence type="ECO:0000313" key="3">
    <source>
        <dbReference type="Proteomes" id="UP001141806"/>
    </source>
</evidence>
<accession>A0A9Q0H2C7</accession>
<comment type="caution">
    <text evidence="2">The sequence shown here is derived from an EMBL/GenBank/DDBJ whole genome shotgun (WGS) entry which is preliminary data.</text>
</comment>
<sequence>MAPRVGQRDSRSTDVHSRDLQEMAQGRTHGSRVSMAADLLEAMKLCVVSGGSVVAAVTHPISHVRFFQVAATERHLASDIRIAGGRSMVLVTGKEKMCSSRGDPRVLSGFRRDVVESAMVETGAARSQLKLLNPGMEGFSKDSVNRDFLKDAQSESAEVDATGVVASEEGFLGFENSGPGRIGSWI</sequence>
<evidence type="ECO:0000313" key="2">
    <source>
        <dbReference type="EMBL" id="KAJ4956800.1"/>
    </source>
</evidence>
<organism evidence="2 3">
    <name type="scientific">Protea cynaroides</name>
    <dbReference type="NCBI Taxonomy" id="273540"/>
    <lineage>
        <taxon>Eukaryota</taxon>
        <taxon>Viridiplantae</taxon>
        <taxon>Streptophyta</taxon>
        <taxon>Embryophyta</taxon>
        <taxon>Tracheophyta</taxon>
        <taxon>Spermatophyta</taxon>
        <taxon>Magnoliopsida</taxon>
        <taxon>Proteales</taxon>
        <taxon>Proteaceae</taxon>
        <taxon>Protea</taxon>
    </lineage>
</organism>
<evidence type="ECO:0000256" key="1">
    <source>
        <dbReference type="SAM" id="MobiDB-lite"/>
    </source>
</evidence>
<dbReference type="AlphaFoldDB" id="A0A9Q0H2C7"/>
<reference evidence="2" key="1">
    <citation type="journal article" date="2023" name="Plant J.">
        <title>The genome of the king protea, Protea cynaroides.</title>
        <authorList>
            <person name="Chang J."/>
            <person name="Duong T.A."/>
            <person name="Schoeman C."/>
            <person name="Ma X."/>
            <person name="Roodt D."/>
            <person name="Barker N."/>
            <person name="Li Z."/>
            <person name="Van de Peer Y."/>
            <person name="Mizrachi E."/>
        </authorList>
    </citation>
    <scope>NUCLEOTIDE SEQUENCE</scope>
    <source>
        <tissue evidence="2">Young leaves</tissue>
    </source>
</reference>
<name>A0A9Q0H2C7_9MAGN</name>
<feature type="compositionally biased region" description="Basic and acidic residues" evidence="1">
    <location>
        <begin position="1"/>
        <end position="21"/>
    </location>
</feature>
<dbReference type="Proteomes" id="UP001141806">
    <property type="component" value="Unassembled WGS sequence"/>
</dbReference>
<dbReference type="EMBL" id="JAMYWD010000011">
    <property type="protein sequence ID" value="KAJ4956800.1"/>
    <property type="molecule type" value="Genomic_DNA"/>
</dbReference>
<proteinExistence type="predicted"/>
<protein>
    <submittedName>
        <fullName evidence="2">Uncharacterized protein</fullName>
    </submittedName>
</protein>
<gene>
    <name evidence="2" type="ORF">NE237_013583</name>
</gene>
<feature type="region of interest" description="Disordered" evidence="1">
    <location>
        <begin position="1"/>
        <end position="29"/>
    </location>
</feature>
<keyword evidence="3" id="KW-1185">Reference proteome</keyword>